<dbReference type="AlphaFoldDB" id="Q3JPE5"/>
<dbReference type="HOGENOM" id="CLU_590099_0_0_4"/>
<proteinExistence type="predicted"/>
<sequence>MAHQGGQRLRHGRQQQPVQPVLHGRRFRSVTHDFAAAPDAAADFKISRIPMYWRKSLAAALLAPVLTACGGGDDPPPAPVVRLCPKTIDYNTVFTGGSGSGELVRVQLDTTKMTFQITYLASPVPATTGTVQPTRDAAPNNIVTGTLTDETGLPTEKLNQCTFRLNNASLDPNRPARVFLGEGVLGGAIPGATIQFGGVIGVGQIPKTTFPYYPFISFSDQETDLSKIAGNYNQLGYHQVPSQNFAQAAVDAKVTINADGTYVETDNFGRKNGGQPLASSATVNQKLTLRADAPVFQSLNYQPQVPPTLASLDPSKAGKGILIVGKLRNQLVPIFIRTGAANADLTQGAPVADDESGISILSPQTAIASGSQDGEYTGVDSVLDYRATALVGAQATLLDPFHASQVALTRSLNLDYTQTVPGVVTTVQTNAASGPPTGKFVFTGGVFGLLDMSDVNNPYFTVGAFVQ</sequence>
<gene>
    <name evidence="2" type="ordered locus">BURPS1710b_3186</name>
</gene>
<feature type="region of interest" description="Disordered" evidence="1">
    <location>
        <begin position="1"/>
        <end position="22"/>
    </location>
</feature>
<evidence type="ECO:0000313" key="3">
    <source>
        <dbReference type="Proteomes" id="UP000002700"/>
    </source>
</evidence>
<reference evidence="2 3" key="1">
    <citation type="submission" date="2005-09" db="EMBL/GenBank/DDBJ databases">
        <authorList>
            <person name="Woods D.E."/>
            <person name="Nierman W.C."/>
        </authorList>
    </citation>
    <scope>NUCLEOTIDE SEQUENCE [LARGE SCALE GENOMIC DNA]</scope>
    <source>
        <strain evidence="2 3">1710b</strain>
    </source>
</reference>
<dbReference type="InterPro" id="IPR021340">
    <property type="entry name" value="DUF2957"/>
</dbReference>
<dbReference type="EMBL" id="CP000124">
    <property type="protein sequence ID" value="ABA48442.1"/>
    <property type="molecule type" value="Genomic_DNA"/>
</dbReference>
<protein>
    <submittedName>
        <fullName evidence="2">Putative lipoprotein</fullName>
    </submittedName>
</protein>
<name>Q3JPE5_BURP1</name>
<evidence type="ECO:0000256" key="1">
    <source>
        <dbReference type="SAM" id="MobiDB-lite"/>
    </source>
</evidence>
<accession>Q3JPE5</accession>
<evidence type="ECO:0000313" key="2">
    <source>
        <dbReference type="EMBL" id="ABA48442.1"/>
    </source>
</evidence>
<organism evidence="2 3">
    <name type="scientific">Burkholderia pseudomallei (strain 1710b)</name>
    <dbReference type="NCBI Taxonomy" id="320372"/>
    <lineage>
        <taxon>Bacteria</taxon>
        <taxon>Pseudomonadati</taxon>
        <taxon>Pseudomonadota</taxon>
        <taxon>Betaproteobacteria</taxon>
        <taxon>Burkholderiales</taxon>
        <taxon>Burkholderiaceae</taxon>
        <taxon>Burkholderia</taxon>
        <taxon>pseudomallei group</taxon>
    </lineage>
</organism>
<dbReference type="Pfam" id="PF11170">
    <property type="entry name" value="DUF2957"/>
    <property type="match status" value="1"/>
</dbReference>
<dbReference type="Proteomes" id="UP000002700">
    <property type="component" value="Chromosome I"/>
</dbReference>
<dbReference type="EnsemblBacteria" id="ABA48442">
    <property type="protein sequence ID" value="ABA48442"/>
    <property type="gene ID" value="BURPS1710b_3186"/>
</dbReference>
<dbReference type="KEGG" id="bpm:BURPS1710b_3186"/>
<keyword evidence="2" id="KW-0449">Lipoprotein</keyword>